<sequence length="426" mass="44408">MTIEQGLRSVRVSEPTPATNRHVRLNLRQNGSRLQFLSPGSYAVASVAEADHPVTYQAWTEAVDPAAMITISGNARLTSLRGSGAVQLEDIELDQLDFGGSLHAKMASIKNLVITGKLTCTHLIAESVQAEQVEVHPPPQSARAKRQRKPFGPAVEIRNALTARCLTATGEVRGIGPTLAELHLTQSLSATNLTNVHVAATGTPGSQGGSATRLAVDVKRTATACQFTGPIGDIAFRTVNESLTVDAANSVAITDDCTGQLRVLAVYLRLGSVQGCGMLSAEEITVTEDVAGHDDGLIIKAGSTLRVGGTARNAALLCDASSDQPVVTVGYDNGEPARLGDHELSPESVQPTLPAPYRAASSLPEGLAEGLVVVAGDVAIRGGVSSSLLHVDGQLQVEGDLDCTAPAVAHLVPQIPLKYRTSTGHV</sequence>
<organism evidence="1 2">
    <name type="scientific">Natronosporangium hydrolyticum</name>
    <dbReference type="NCBI Taxonomy" id="2811111"/>
    <lineage>
        <taxon>Bacteria</taxon>
        <taxon>Bacillati</taxon>
        <taxon>Actinomycetota</taxon>
        <taxon>Actinomycetes</taxon>
        <taxon>Micromonosporales</taxon>
        <taxon>Micromonosporaceae</taxon>
        <taxon>Natronosporangium</taxon>
    </lineage>
</organism>
<dbReference type="RefSeq" id="WP_239676311.1">
    <property type="nucleotide sequence ID" value="NZ_CP070499.1"/>
</dbReference>
<evidence type="ECO:0000313" key="2">
    <source>
        <dbReference type="Proteomes" id="UP000662857"/>
    </source>
</evidence>
<gene>
    <name evidence="1" type="ORF">JQS43_22170</name>
</gene>
<dbReference type="KEGG" id="nhy:JQS43_22170"/>
<dbReference type="Proteomes" id="UP000662857">
    <property type="component" value="Chromosome"/>
</dbReference>
<keyword evidence="2" id="KW-1185">Reference proteome</keyword>
<proteinExistence type="predicted"/>
<dbReference type="EMBL" id="CP070499">
    <property type="protein sequence ID" value="QSB14193.1"/>
    <property type="molecule type" value="Genomic_DNA"/>
</dbReference>
<accession>A0A895YFK2</accession>
<dbReference type="AlphaFoldDB" id="A0A895YFK2"/>
<evidence type="ECO:0000313" key="1">
    <source>
        <dbReference type="EMBL" id="QSB14193.1"/>
    </source>
</evidence>
<reference evidence="1" key="1">
    <citation type="submission" date="2021-02" db="EMBL/GenBank/DDBJ databases">
        <title>Natrosporangium hydrolyticum gen. nov., sp. nov, a haloalkaliphilic actinobacterium from a soda solonchak soil.</title>
        <authorList>
            <person name="Sorokin D.Y."/>
            <person name="Khijniak T.V."/>
            <person name="Zakharycheva A.P."/>
            <person name="Boueva O.V."/>
            <person name="Ariskina E.V."/>
            <person name="Hahnke R.L."/>
            <person name="Bunk B."/>
            <person name="Sproer C."/>
            <person name="Schumann P."/>
            <person name="Evtushenko L.I."/>
            <person name="Kublanov I.V."/>
        </authorList>
    </citation>
    <scope>NUCLEOTIDE SEQUENCE</scope>
    <source>
        <strain evidence="1">DSM 106523</strain>
    </source>
</reference>
<name>A0A895YFK2_9ACTN</name>
<protein>
    <submittedName>
        <fullName evidence="1">Uncharacterized protein</fullName>
    </submittedName>
</protein>